<comment type="subcellular location">
    <subcellularLocation>
        <location evidence="1">Cell membrane</location>
        <topology evidence="1">Multi-pass membrane protein</topology>
    </subcellularLocation>
</comment>
<dbReference type="InterPro" id="IPR038766">
    <property type="entry name" value="Membrane_comp_ABC_pdt"/>
</dbReference>
<evidence type="ECO:0000313" key="8">
    <source>
        <dbReference type="EMBL" id="NLR20974.1"/>
    </source>
</evidence>
<dbReference type="AlphaFoldDB" id="A0A8I2KKX1"/>
<evidence type="ECO:0000256" key="5">
    <source>
        <dbReference type="ARBA" id="ARBA00023136"/>
    </source>
</evidence>
<protein>
    <submittedName>
        <fullName evidence="8">ABC transporter permease</fullName>
    </submittedName>
</protein>
<accession>A0A8I2KKX1</accession>
<evidence type="ECO:0000256" key="4">
    <source>
        <dbReference type="ARBA" id="ARBA00022989"/>
    </source>
</evidence>
<sequence length="821" mass="90495">MVKTMERLSALSEIRLILTVFIQFYKRHLWLFLLFVFGLSLGSALLGSIRGLNQEATDRYQQTSALINNPISHFVRPSVGREMLTADVWTALRNAGVVSAEPVLEGVLTLPNGNRLRIKGVNTLQWLSVPKAQSQGGKSGNQIAPLRFGFNTIYVSDTMARQLSLSRHEVIKLLNTDVHFVVLSELTGDTALADIALVDHLLNSAGRISYIEISNAVLDETKVRQIIGDNAQLQSAQTQSFDSLSKAFFFNLQALAFLGYVVGAFLSFNAIKLCLHARKKLHQQLTLLGCIQANVVAAVVIEVLVLSLIAALVGAGVAFLGANLLVSEISMALESLFALDRRLPVHFSWSVVLQAFVLNLLVLASVAYYQVKPLTFYKSWQSKIVSGSLLLVAAGYFYLGSEAPFHALGLCVCLLLLFFMITPEVLRAVFEGIPTQHPIVKWMKADSGEQIRVLAISVYAVLLAVGTSVGLQIMVSSFSSALQIHLDGRLSADLYVRPSEVTDVQYQWLLSQQGIEKVGVFWRAEISYGLSSRQQGTQSASLISFGRSGEHHYNLTLLSGSPSNNEVLNYDANKNVSGCLANEPSKLLYGVKLGQRIRLQQGKKHINCEITGFYYDYGEQRAVFVAVSDAIENAGLNYEAYGFSIVLKPDIDTASFKQKVIQQFHLNDSQVVQNQRFKQYATRLFEHTFYATHALNLMIVAIALFGLWVSLLTLGAKQIQPLAILKTLGVTTWQAFAIKLGQSAIILLVSLVLATILGGMLGWILLKFVMPIGFGWTIPFLLPYLDIAVFITLIFGLALLVSVLPLLKLTRHDTADLLYED</sequence>
<feature type="domain" description="ABC3 transporter permease C-terminal" evidence="7">
    <location>
        <begin position="697"/>
        <end position="812"/>
    </location>
</feature>
<evidence type="ECO:0000259" key="7">
    <source>
        <dbReference type="Pfam" id="PF02687"/>
    </source>
</evidence>
<evidence type="ECO:0000256" key="2">
    <source>
        <dbReference type="ARBA" id="ARBA00022475"/>
    </source>
</evidence>
<reference evidence="8" key="1">
    <citation type="submission" date="2019-10" db="EMBL/GenBank/DDBJ databases">
        <authorList>
            <person name="Paulsen S."/>
        </authorList>
    </citation>
    <scope>NUCLEOTIDE SEQUENCE</scope>
    <source>
        <strain evidence="8">LMG 19692</strain>
    </source>
</reference>
<name>A0A8I2KKX1_9GAMM</name>
<feature type="transmembrane region" description="Helical" evidence="6">
    <location>
        <begin position="784"/>
        <end position="807"/>
    </location>
</feature>
<comment type="caution">
    <text evidence="8">The sequence shown here is derived from an EMBL/GenBank/DDBJ whole genome shotgun (WGS) entry which is preliminary data.</text>
</comment>
<feature type="transmembrane region" description="Helical" evidence="6">
    <location>
        <begin position="29"/>
        <end position="49"/>
    </location>
</feature>
<evidence type="ECO:0000256" key="3">
    <source>
        <dbReference type="ARBA" id="ARBA00022692"/>
    </source>
</evidence>
<dbReference type="Pfam" id="PF02687">
    <property type="entry name" value="FtsX"/>
    <property type="match status" value="2"/>
</dbReference>
<evidence type="ECO:0000256" key="6">
    <source>
        <dbReference type="SAM" id="Phobius"/>
    </source>
</evidence>
<evidence type="ECO:0000313" key="9">
    <source>
        <dbReference type="Proteomes" id="UP000646877"/>
    </source>
</evidence>
<keyword evidence="2" id="KW-1003">Cell membrane</keyword>
<organism evidence="8 9">
    <name type="scientific">Pseudoalteromonas maricaloris</name>
    <dbReference type="NCBI Taxonomy" id="184924"/>
    <lineage>
        <taxon>Bacteria</taxon>
        <taxon>Pseudomonadati</taxon>
        <taxon>Pseudomonadota</taxon>
        <taxon>Gammaproteobacteria</taxon>
        <taxon>Alteromonadales</taxon>
        <taxon>Pseudoalteromonadaceae</taxon>
        <taxon>Pseudoalteromonas</taxon>
    </lineage>
</organism>
<dbReference type="PANTHER" id="PTHR30287">
    <property type="entry name" value="MEMBRANE COMPONENT OF PREDICTED ABC SUPERFAMILY METABOLITE UPTAKE TRANSPORTER"/>
    <property type="match status" value="1"/>
</dbReference>
<dbReference type="GO" id="GO:0005886">
    <property type="term" value="C:plasma membrane"/>
    <property type="evidence" value="ECO:0007669"/>
    <property type="project" value="UniProtKB-SubCell"/>
</dbReference>
<feature type="transmembrane region" description="Helical" evidence="6">
    <location>
        <begin position="380"/>
        <end position="399"/>
    </location>
</feature>
<dbReference type="PANTHER" id="PTHR30287:SF2">
    <property type="entry name" value="BLL1001 PROTEIN"/>
    <property type="match status" value="1"/>
</dbReference>
<feature type="transmembrane region" description="Helical" evidence="6">
    <location>
        <begin position="405"/>
        <end position="430"/>
    </location>
</feature>
<dbReference type="InterPro" id="IPR003838">
    <property type="entry name" value="ABC3_permease_C"/>
</dbReference>
<gene>
    <name evidence="8" type="ORF">F9Y85_06520</name>
</gene>
<proteinExistence type="predicted"/>
<evidence type="ECO:0000256" key="1">
    <source>
        <dbReference type="ARBA" id="ARBA00004651"/>
    </source>
</evidence>
<feature type="transmembrane region" description="Helical" evidence="6">
    <location>
        <begin position="346"/>
        <end position="368"/>
    </location>
</feature>
<feature type="transmembrane region" description="Helical" evidence="6">
    <location>
        <begin position="295"/>
        <end position="326"/>
    </location>
</feature>
<keyword evidence="3 6" id="KW-0812">Transmembrane</keyword>
<feature type="transmembrane region" description="Helical" evidence="6">
    <location>
        <begin position="744"/>
        <end position="764"/>
    </location>
</feature>
<feature type="domain" description="ABC3 transporter permease C-terminal" evidence="7">
    <location>
        <begin position="255"/>
        <end position="372"/>
    </location>
</feature>
<dbReference type="EMBL" id="WEIA01000003">
    <property type="protein sequence ID" value="NLR20974.1"/>
    <property type="molecule type" value="Genomic_DNA"/>
</dbReference>
<feature type="transmembrane region" description="Helical" evidence="6">
    <location>
        <begin position="694"/>
        <end position="716"/>
    </location>
</feature>
<dbReference type="Proteomes" id="UP000646877">
    <property type="component" value="Unassembled WGS sequence"/>
</dbReference>
<keyword evidence="4 6" id="KW-1133">Transmembrane helix</keyword>
<feature type="transmembrane region" description="Helical" evidence="6">
    <location>
        <begin position="451"/>
        <end position="475"/>
    </location>
</feature>
<keyword evidence="5 6" id="KW-0472">Membrane</keyword>
<feature type="transmembrane region" description="Helical" evidence="6">
    <location>
        <begin position="248"/>
        <end position="275"/>
    </location>
</feature>